<evidence type="ECO:0000313" key="13">
    <source>
        <dbReference type="EMBL" id="KAI9637144.1"/>
    </source>
</evidence>
<protein>
    <recommendedName>
        <fullName evidence="3">phosphomevalonate kinase</fullName>
        <ecNumber evidence="3">2.7.4.2</ecNumber>
    </recommendedName>
</protein>
<keyword evidence="13" id="KW-0689">Ribosomal protein</keyword>
<dbReference type="InterPro" id="IPR020568">
    <property type="entry name" value="Ribosomal_Su5_D2-typ_SF"/>
</dbReference>
<dbReference type="EMBL" id="JAKWFO010000005">
    <property type="protein sequence ID" value="KAI9637144.1"/>
    <property type="molecule type" value="Genomic_DNA"/>
</dbReference>
<evidence type="ECO:0000256" key="4">
    <source>
        <dbReference type="ARBA" id="ARBA00022516"/>
    </source>
</evidence>
<dbReference type="AlphaFoldDB" id="A0AA38HCH5"/>
<comment type="pathway">
    <text evidence="1">Isoprenoid biosynthesis; isopentenyl diphosphate biosynthesis via mevalonate pathway; isopentenyl diphosphate from (R)-mevalonate: step 2/3.</text>
</comment>
<keyword evidence="9" id="KW-0752">Steroid biosynthesis</keyword>
<dbReference type="GO" id="GO:0019287">
    <property type="term" value="P:isopentenyl diphosphate biosynthetic process, mevalonate pathway"/>
    <property type="evidence" value="ECO:0007669"/>
    <property type="project" value="TreeGrafter"/>
</dbReference>
<keyword evidence="13" id="KW-0687">Ribonucleoprotein</keyword>
<evidence type="ECO:0000256" key="8">
    <source>
        <dbReference type="ARBA" id="ARBA00022840"/>
    </source>
</evidence>
<evidence type="ECO:0000256" key="2">
    <source>
        <dbReference type="ARBA" id="ARBA00006495"/>
    </source>
</evidence>
<evidence type="ECO:0000256" key="6">
    <source>
        <dbReference type="ARBA" id="ARBA00022741"/>
    </source>
</evidence>
<keyword evidence="11" id="KW-0753">Steroid metabolism</keyword>
<dbReference type="GO" id="GO:0005840">
    <property type="term" value="C:ribosome"/>
    <property type="evidence" value="ECO:0007669"/>
    <property type="project" value="UniProtKB-KW"/>
</dbReference>
<dbReference type="GO" id="GO:0004631">
    <property type="term" value="F:phosphomevalonate kinase activity"/>
    <property type="evidence" value="ECO:0007669"/>
    <property type="project" value="UniProtKB-EC"/>
</dbReference>
<keyword evidence="6" id="KW-0547">Nucleotide-binding</keyword>
<keyword evidence="5" id="KW-0808">Transferase</keyword>
<evidence type="ECO:0000256" key="9">
    <source>
        <dbReference type="ARBA" id="ARBA00022955"/>
    </source>
</evidence>
<gene>
    <name evidence="13" type="ORF">MKK02DRAFT_26645</name>
</gene>
<keyword evidence="14" id="KW-1185">Reference proteome</keyword>
<dbReference type="PANTHER" id="PTHR31814:SF2">
    <property type="entry name" value="PHOSPHOMEVALONATE KINASE"/>
    <property type="match status" value="1"/>
</dbReference>
<dbReference type="SUPFAM" id="SSF54211">
    <property type="entry name" value="Ribosomal protein S5 domain 2-like"/>
    <property type="match status" value="1"/>
</dbReference>
<evidence type="ECO:0000256" key="3">
    <source>
        <dbReference type="ARBA" id="ARBA00012958"/>
    </source>
</evidence>
<keyword evidence="10" id="KW-0443">Lipid metabolism</keyword>
<accession>A0AA38HCH5</accession>
<name>A0AA38HCH5_9TREE</name>
<keyword evidence="8" id="KW-0067">ATP-binding</keyword>
<dbReference type="GO" id="GO:0006696">
    <property type="term" value="P:ergosterol biosynthetic process"/>
    <property type="evidence" value="ECO:0007669"/>
    <property type="project" value="TreeGrafter"/>
</dbReference>
<dbReference type="Gene3D" id="3.30.230.10">
    <property type="match status" value="1"/>
</dbReference>
<evidence type="ECO:0000256" key="12">
    <source>
        <dbReference type="ARBA" id="ARBA00029326"/>
    </source>
</evidence>
<proteinExistence type="inferred from homology"/>
<dbReference type="EC" id="2.7.4.2" evidence="3"/>
<dbReference type="PIRSF" id="PIRSF017288">
    <property type="entry name" value="PMK_GHMP_euk"/>
    <property type="match status" value="1"/>
</dbReference>
<comment type="caution">
    <text evidence="13">The sequence shown here is derived from an EMBL/GenBank/DDBJ whole genome shotgun (WGS) entry which is preliminary data.</text>
</comment>
<evidence type="ECO:0000256" key="1">
    <source>
        <dbReference type="ARBA" id="ARBA00005017"/>
    </source>
</evidence>
<dbReference type="GO" id="GO:0010142">
    <property type="term" value="P:farnesyl diphosphate biosynthetic process, mevalonate pathway"/>
    <property type="evidence" value="ECO:0007669"/>
    <property type="project" value="TreeGrafter"/>
</dbReference>
<dbReference type="GeneID" id="77726431"/>
<dbReference type="InterPro" id="IPR035102">
    <property type="entry name" value="Phosphomevalonate_kinase"/>
</dbReference>
<dbReference type="InterPro" id="IPR014721">
    <property type="entry name" value="Ribsml_uS5_D2-typ_fold_subgr"/>
</dbReference>
<reference evidence="13" key="1">
    <citation type="journal article" date="2022" name="G3 (Bethesda)">
        <title>High quality genome of the basidiomycete yeast Dioszegia hungarica PDD-24b-2 isolated from cloud water.</title>
        <authorList>
            <person name="Jarrige D."/>
            <person name="Haridas S."/>
            <person name="Bleykasten-Grosshans C."/>
            <person name="Joly M."/>
            <person name="Nadalig T."/>
            <person name="Sancelme M."/>
            <person name="Vuilleumier S."/>
            <person name="Grigoriev I.V."/>
            <person name="Amato P."/>
            <person name="Bringel F."/>
        </authorList>
    </citation>
    <scope>NUCLEOTIDE SEQUENCE</scope>
    <source>
        <strain evidence="13">PDD-24b-2</strain>
    </source>
</reference>
<dbReference type="InterPro" id="IPR016005">
    <property type="entry name" value="Erg8"/>
</dbReference>
<keyword evidence="7" id="KW-0418">Kinase</keyword>
<evidence type="ECO:0000256" key="10">
    <source>
        <dbReference type="ARBA" id="ARBA00023098"/>
    </source>
</evidence>
<dbReference type="GO" id="GO:0005777">
    <property type="term" value="C:peroxisome"/>
    <property type="evidence" value="ECO:0007669"/>
    <property type="project" value="TreeGrafter"/>
</dbReference>
<dbReference type="GO" id="GO:0005524">
    <property type="term" value="F:ATP binding"/>
    <property type="evidence" value="ECO:0007669"/>
    <property type="project" value="UniProtKB-KW"/>
</dbReference>
<sequence>MAPTSTDPALSVANDLQSLSLSPAAPKGEVPSATPSDFLLPDDAVCVSAPGKVLMAGGYLVLERQHEGLVLATSSRFYCVAAGTRSAASSSTADPKSATITISASQFPAECSWSYRVNLVTYPAPQTNPGNGKNKFVEIALAKTLQLALETISEGEEYKGDNEKAGVELLRRMRGSGGGMEAFVMADNDFYSQREQLTDRNLPRRISSLTQLPPFNPLPRPIHQINKTGLGSSAALTTSLTAALLSYFGIITLPSSSSSPTPEETTSLDTVHALAQLAHCLAQGKVGSGFDVSSAVYGSHAYRRFSPAILTPLMSSPHLPIRAANLKDSLARDKWDQTTAPLRLPKGLRLVLADVDAGTDTPSFVNKVLWWKVEQAEEAGRMWASLAEANGLLRQHLEGLCSMEEDEGYTRFMEESAEKHMEDVSYIAAEVGVYSTLFVSSLTISLHICLRQLFRLVTAASKVPVEPAEQSRVLNASMKIPGVVGGGVPGAGGFDALFLLVVDTPTVLEAVQDLWEGWTEMSLCPLLARQSDGGLVKVDVGEVAGLKEGIAGWEKRKLAATL</sequence>
<keyword evidence="4" id="KW-0444">Lipid biosynthesis</keyword>
<evidence type="ECO:0000313" key="14">
    <source>
        <dbReference type="Proteomes" id="UP001164286"/>
    </source>
</evidence>
<evidence type="ECO:0000256" key="7">
    <source>
        <dbReference type="ARBA" id="ARBA00022777"/>
    </source>
</evidence>
<dbReference type="PANTHER" id="PTHR31814">
    <property type="match status" value="1"/>
</dbReference>
<comment type="similarity">
    <text evidence="2">Belongs to the GHMP kinase family. Mevalonate kinase subfamily.</text>
</comment>
<evidence type="ECO:0000256" key="11">
    <source>
        <dbReference type="ARBA" id="ARBA00023221"/>
    </source>
</evidence>
<comment type="catalytic activity">
    <reaction evidence="12">
        <text>(R)-5-phosphomevalonate + ATP = (R)-5-diphosphomevalonate + ADP</text>
        <dbReference type="Rhea" id="RHEA:16341"/>
        <dbReference type="ChEBI" id="CHEBI:30616"/>
        <dbReference type="ChEBI" id="CHEBI:57557"/>
        <dbReference type="ChEBI" id="CHEBI:58146"/>
        <dbReference type="ChEBI" id="CHEBI:456216"/>
        <dbReference type="EC" id="2.7.4.2"/>
    </reaction>
    <physiologicalReaction direction="left-to-right" evidence="12">
        <dbReference type="Rhea" id="RHEA:16342"/>
    </physiologicalReaction>
</comment>
<dbReference type="RefSeq" id="XP_052946921.1">
    <property type="nucleotide sequence ID" value="XM_053087230.1"/>
</dbReference>
<evidence type="ECO:0000256" key="5">
    <source>
        <dbReference type="ARBA" id="ARBA00022679"/>
    </source>
</evidence>
<organism evidence="13 14">
    <name type="scientific">Dioszegia hungarica</name>
    <dbReference type="NCBI Taxonomy" id="4972"/>
    <lineage>
        <taxon>Eukaryota</taxon>
        <taxon>Fungi</taxon>
        <taxon>Dikarya</taxon>
        <taxon>Basidiomycota</taxon>
        <taxon>Agaricomycotina</taxon>
        <taxon>Tremellomycetes</taxon>
        <taxon>Tremellales</taxon>
        <taxon>Bulleribasidiaceae</taxon>
        <taxon>Dioszegia</taxon>
    </lineage>
</organism>
<dbReference type="Proteomes" id="UP001164286">
    <property type="component" value="Unassembled WGS sequence"/>
</dbReference>